<sequence length="44" mass="5144">MASDCFGQPQKEARRVGVTLASFWSLLRDMSRRAQERLSEWDID</sequence>
<dbReference type="InParanoid" id="Q2H4W0"/>
<evidence type="ECO:0000313" key="2">
    <source>
        <dbReference type="Proteomes" id="UP000001056"/>
    </source>
</evidence>
<name>Q2H4W0_CHAGB</name>
<reference evidence="2" key="1">
    <citation type="journal article" date="2015" name="Genome Announc.">
        <title>Draft genome sequence of the cellulolytic fungus Chaetomium globosum.</title>
        <authorList>
            <person name="Cuomo C.A."/>
            <person name="Untereiner W.A."/>
            <person name="Ma L.-J."/>
            <person name="Grabherr M."/>
            <person name="Birren B.W."/>
        </authorList>
    </citation>
    <scope>NUCLEOTIDE SEQUENCE [LARGE SCALE GENOMIC DNA]</scope>
    <source>
        <strain evidence="2">ATCC 6205 / CBS 148.51 / DSM 1962 / NBRC 6347 / NRRL 1970</strain>
    </source>
</reference>
<dbReference type="EMBL" id="CH408031">
    <property type="protein sequence ID" value="EAQ89686.1"/>
    <property type="molecule type" value="Genomic_DNA"/>
</dbReference>
<dbReference type="RefSeq" id="XP_001222400.1">
    <property type="nucleotide sequence ID" value="XM_001222399.1"/>
</dbReference>
<dbReference type="Proteomes" id="UP000001056">
    <property type="component" value="Unassembled WGS sequence"/>
</dbReference>
<accession>Q2H4W0</accession>
<proteinExistence type="predicted"/>
<evidence type="ECO:0000313" key="1">
    <source>
        <dbReference type="EMBL" id="EAQ89686.1"/>
    </source>
</evidence>
<dbReference type="HOGENOM" id="CLU_3224501_0_0_1"/>
<organism evidence="1 2">
    <name type="scientific">Chaetomium globosum (strain ATCC 6205 / CBS 148.51 / DSM 1962 / NBRC 6347 / NRRL 1970)</name>
    <name type="common">Soil fungus</name>
    <dbReference type="NCBI Taxonomy" id="306901"/>
    <lineage>
        <taxon>Eukaryota</taxon>
        <taxon>Fungi</taxon>
        <taxon>Dikarya</taxon>
        <taxon>Ascomycota</taxon>
        <taxon>Pezizomycotina</taxon>
        <taxon>Sordariomycetes</taxon>
        <taxon>Sordariomycetidae</taxon>
        <taxon>Sordariales</taxon>
        <taxon>Chaetomiaceae</taxon>
        <taxon>Chaetomium</taxon>
    </lineage>
</organism>
<dbReference type="VEuPathDB" id="FungiDB:CHGG_06305"/>
<dbReference type="AlphaFoldDB" id="Q2H4W0"/>
<gene>
    <name evidence="1" type="ORF">CHGG_06305</name>
</gene>
<protein>
    <submittedName>
        <fullName evidence="1">Uncharacterized protein</fullName>
    </submittedName>
</protein>
<dbReference type="GeneID" id="4390406"/>
<keyword evidence="2" id="KW-1185">Reference proteome</keyword>